<dbReference type="OrthoDB" id="1931944at2759"/>
<dbReference type="RefSeq" id="XP_008438870.1">
    <property type="nucleotide sequence ID" value="XM_008440648.2"/>
</dbReference>
<evidence type="ECO:0000313" key="2">
    <source>
        <dbReference type="EnsemblPlants" id="MELO3C006643.2.1"/>
    </source>
</evidence>
<dbReference type="PANTHER" id="PTHR37255">
    <property type="entry name" value="OS07G0669600 PROTEIN"/>
    <property type="match status" value="1"/>
</dbReference>
<dbReference type="EnsemblPlants" id="MELO3C006643.2.1">
    <property type="protein sequence ID" value="MELO3C006643.2.1"/>
    <property type="gene ID" value="MELO3C006643.2"/>
</dbReference>
<dbReference type="eggNOG" id="ENOG502S155">
    <property type="taxonomic scope" value="Eukaryota"/>
</dbReference>
<dbReference type="Gramene" id="MELO3C006643.2.1">
    <property type="protein sequence ID" value="MELO3C006643.2.1"/>
    <property type="gene ID" value="MELO3C006643.2"/>
</dbReference>
<dbReference type="Proteomes" id="UP001652600">
    <property type="component" value="Chromosome 6"/>
</dbReference>
<dbReference type="InParanoid" id="A0A1S3AY37"/>
<dbReference type="GeneID" id="103483832"/>
<organism evidence="3 4">
    <name type="scientific">Cucumis melo</name>
    <name type="common">Muskmelon</name>
    <dbReference type="NCBI Taxonomy" id="3656"/>
    <lineage>
        <taxon>Eukaryota</taxon>
        <taxon>Viridiplantae</taxon>
        <taxon>Streptophyta</taxon>
        <taxon>Embryophyta</taxon>
        <taxon>Tracheophyta</taxon>
        <taxon>Spermatophyta</taxon>
        <taxon>Magnoliopsida</taxon>
        <taxon>eudicotyledons</taxon>
        <taxon>Gunneridae</taxon>
        <taxon>Pentapetalae</taxon>
        <taxon>rosids</taxon>
        <taxon>fabids</taxon>
        <taxon>Cucurbitales</taxon>
        <taxon>Cucurbitaceae</taxon>
        <taxon>Benincaseae</taxon>
        <taxon>Cucumis</taxon>
    </lineage>
</organism>
<keyword evidence="3" id="KW-1185">Reference proteome</keyword>
<gene>
    <name evidence="4" type="primary">LOC103483832</name>
    <name evidence="2" type="synonym">103483832</name>
</gene>
<reference evidence="2" key="1">
    <citation type="submission" date="2023-03" db="UniProtKB">
        <authorList>
            <consortium name="EnsemblPlants"/>
        </authorList>
    </citation>
    <scope>IDENTIFICATION</scope>
</reference>
<dbReference type="KEGG" id="cmo:103483832"/>
<evidence type="ECO:0000313" key="4">
    <source>
        <dbReference type="RefSeq" id="XP_008438870.1"/>
    </source>
</evidence>
<feature type="compositionally biased region" description="Basic residues" evidence="1">
    <location>
        <begin position="116"/>
        <end position="134"/>
    </location>
</feature>
<dbReference type="AlphaFoldDB" id="A0A1S3AY37"/>
<reference evidence="4" key="2">
    <citation type="submission" date="2025-04" db="UniProtKB">
        <authorList>
            <consortium name="RefSeq"/>
        </authorList>
    </citation>
    <scope>IDENTIFICATION</scope>
</reference>
<sequence>MVMEDLTEEERRALRGSKFAPLPSQSTSSRSHPRLAHPGGPLKTNKAAALAKFLHRKLHQDPNAFSSINPQILDLAVRNAKASVHSSGTNIRHVDTFDDPEASFDEGESMNSEPKKQKKKNKKKKNKNKKNKRQKIVEDSECGVGKNPNPKRS</sequence>
<evidence type="ECO:0000313" key="3">
    <source>
        <dbReference type="Proteomes" id="UP001652600"/>
    </source>
</evidence>
<accession>A0A1S3AY37</accession>
<name>A0A1S3AY37_CUCME</name>
<dbReference type="PANTHER" id="PTHR37255:SF1">
    <property type="entry name" value="OS07G0669600 PROTEIN"/>
    <property type="match status" value="1"/>
</dbReference>
<evidence type="ECO:0000256" key="1">
    <source>
        <dbReference type="SAM" id="MobiDB-lite"/>
    </source>
</evidence>
<protein>
    <submittedName>
        <fullName evidence="4">Uncharacterized protein LOC103483832</fullName>
    </submittedName>
</protein>
<proteinExistence type="predicted"/>
<feature type="region of interest" description="Disordered" evidence="1">
    <location>
        <begin position="1"/>
        <end position="44"/>
    </location>
</feature>
<feature type="region of interest" description="Disordered" evidence="1">
    <location>
        <begin position="81"/>
        <end position="153"/>
    </location>
</feature>
<feature type="compositionally biased region" description="Acidic residues" evidence="1">
    <location>
        <begin position="97"/>
        <end position="108"/>
    </location>
</feature>